<dbReference type="PANTHER" id="PTHR38588">
    <property type="entry name" value="BLL0334 PROTEIN"/>
    <property type="match status" value="1"/>
</dbReference>
<accession>A0A917C4I7</accession>
<gene>
    <name evidence="1" type="ORF">GCM10007301_31630</name>
</gene>
<protein>
    <submittedName>
        <fullName evidence="1">Carbon monoxide dehydrogenase</fullName>
    </submittedName>
</protein>
<proteinExistence type="predicted"/>
<dbReference type="PANTHER" id="PTHR38588:SF1">
    <property type="entry name" value="BLL0334 PROTEIN"/>
    <property type="match status" value="1"/>
</dbReference>
<dbReference type="AlphaFoldDB" id="A0A917C4I7"/>
<dbReference type="InterPro" id="IPR010419">
    <property type="entry name" value="CO_DH_gsu"/>
</dbReference>
<reference evidence="1" key="1">
    <citation type="journal article" date="2014" name="Int. J. Syst. Evol. Microbiol.">
        <title>Complete genome sequence of Corynebacterium casei LMG S-19264T (=DSM 44701T), isolated from a smear-ripened cheese.</title>
        <authorList>
            <consortium name="US DOE Joint Genome Institute (JGI-PGF)"/>
            <person name="Walter F."/>
            <person name="Albersmeier A."/>
            <person name="Kalinowski J."/>
            <person name="Ruckert C."/>
        </authorList>
    </citation>
    <scope>NUCLEOTIDE SEQUENCE</scope>
    <source>
        <strain evidence="1">CCM 7897</strain>
    </source>
</reference>
<keyword evidence="2" id="KW-1185">Reference proteome</keyword>
<organism evidence="1 2">
    <name type="scientific">Azorhizobium oxalatiphilum</name>
    <dbReference type="NCBI Taxonomy" id="980631"/>
    <lineage>
        <taxon>Bacteria</taxon>
        <taxon>Pseudomonadati</taxon>
        <taxon>Pseudomonadota</taxon>
        <taxon>Alphaproteobacteria</taxon>
        <taxon>Hyphomicrobiales</taxon>
        <taxon>Xanthobacteraceae</taxon>
        <taxon>Azorhizobium</taxon>
    </lineage>
</organism>
<comment type="caution">
    <text evidence="1">The sequence shown here is derived from an EMBL/GenBank/DDBJ whole genome shotgun (WGS) entry which is preliminary data.</text>
</comment>
<evidence type="ECO:0000313" key="2">
    <source>
        <dbReference type="Proteomes" id="UP000606044"/>
    </source>
</evidence>
<sequence>MALEMSGSYELPVTREKAWEALNDAEILKRCIPGCEELEKASDTEMKAVVVSKIGPVKAKFRGTVTLSDFNAPESYRISGEGDGGIAGFAKGGALVELTSSETGTTLVYKAEAQIGGKLAQLGQRLVAGTAKKIADEFFKNFAEAVASGDA</sequence>
<name>A0A917C4I7_9HYPH</name>
<dbReference type="EMBL" id="BMCT01000004">
    <property type="protein sequence ID" value="GGF69619.1"/>
    <property type="molecule type" value="Genomic_DNA"/>
</dbReference>
<dbReference type="InterPro" id="IPR023393">
    <property type="entry name" value="START-like_dom_sf"/>
</dbReference>
<dbReference type="CDD" id="cd05018">
    <property type="entry name" value="CoxG"/>
    <property type="match status" value="1"/>
</dbReference>
<dbReference type="Pfam" id="PF06240">
    <property type="entry name" value="COXG"/>
    <property type="match status" value="1"/>
</dbReference>
<dbReference type="RefSeq" id="WP_188580247.1">
    <property type="nucleotide sequence ID" value="NZ_BMCT01000004.1"/>
</dbReference>
<evidence type="ECO:0000313" key="1">
    <source>
        <dbReference type="EMBL" id="GGF69619.1"/>
    </source>
</evidence>
<dbReference type="Proteomes" id="UP000606044">
    <property type="component" value="Unassembled WGS sequence"/>
</dbReference>
<dbReference type="Gene3D" id="3.30.530.20">
    <property type="match status" value="1"/>
</dbReference>
<reference evidence="1" key="2">
    <citation type="submission" date="2020-09" db="EMBL/GenBank/DDBJ databases">
        <authorList>
            <person name="Sun Q."/>
            <person name="Sedlacek I."/>
        </authorList>
    </citation>
    <scope>NUCLEOTIDE SEQUENCE</scope>
    <source>
        <strain evidence="1">CCM 7897</strain>
    </source>
</reference>
<dbReference type="SUPFAM" id="SSF55961">
    <property type="entry name" value="Bet v1-like"/>
    <property type="match status" value="1"/>
</dbReference>